<dbReference type="EMBL" id="MU001499">
    <property type="protein sequence ID" value="KAF2446010.1"/>
    <property type="molecule type" value="Genomic_DNA"/>
</dbReference>
<feature type="region of interest" description="Disordered" evidence="1">
    <location>
        <begin position="204"/>
        <end position="238"/>
    </location>
</feature>
<feature type="compositionally biased region" description="Low complexity" evidence="1">
    <location>
        <begin position="94"/>
        <end position="106"/>
    </location>
</feature>
<evidence type="ECO:0000256" key="1">
    <source>
        <dbReference type="SAM" id="MobiDB-lite"/>
    </source>
</evidence>
<dbReference type="AlphaFoldDB" id="A0A9P4PL26"/>
<reference evidence="2" key="1">
    <citation type="journal article" date="2020" name="Stud. Mycol.">
        <title>101 Dothideomycetes genomes: a test case for predicting lifestyles and emergence of pathogens.</title>
        <authorList>
            <person name="Haridas S."/>
            <person name="Albert R."/>
            <person name="Binder M."/>
            <person name="Bloem J."/>
            <person name="Labutti K."/>
            <person name="Salamov A."/>
            <person name="Andreopoulos B."/>
            <person name="Baker S."/>
            <person name="Barry K."/>
            <person name="Bills G."/>
            <person name="Bluhm B."/>
            <person name="Cannon C."/>
            <person name="Castanera R."/>
            <person name="Culley D."/>
            <person name="Daum C."/>
            <person name="Ezra D."/>
            <person name="Gonzalez J."/>
            <person name="Henrissat B."/>
            <person name="Kuo A."/>
            <person name="Liang C."/>
            <person name="Lipzen A."/>
            <person name="Lutzoni F."/>
            <person name="Magnuson J."/>
            <person name="Mondo S."/>
            <person name="Nolan M."/>
            <person name="Ohm R."/>
            <person name="Pangilinan J."/>
            <person name="Park H.-J."/>
            <person name="Ramirez L."/>
            <person name="Alfaro M."/>
            <person name="Sun H."/>
            <person name="Tritt A."/>
            <person name="Yoshinaga Y."/>
            <person name="Zwiers L.-H."/>
            <person name="Turgeon B."/>
            <person name="Goodwin S."/>
            <person name="Spatafora J."/>
            <person name="Crous P."/>
            <person name="Grigoriev I."/>
        </authorList>
    </citation>
    <scope>NUCLEOTIDE SEQUENCE</scope>
    <source>
        <strain evidence="2">CBS 690.94</strain>
    </source>
</reference>
<feature type="compositionally biased region" description="Polar residues" evidence="1">
    <location>
        <begin position="227"/>
        <end position="238"/>
    </location>
</feature>
<protein>
    <submittedName>
        <fullName evidence="2">Uncharacterized protein</fullName>
    </submittedName>
</protein>
<organism evidence="2 3">
    <name type="scientific">Karstenula rhodostoma CBS 690.94</name>
    <dbReference type="NCBI Taxonomy" id="1392251"/>
    <lineage>
        <taxon>Eukaryota</taxon>
        <taxon>Fungi</taxon>
        <taxon>Dikarya</taxon>
        <taxon>Ascomycota</taxon>
        <taxon>Pezizomycotina</taxon>
        <taxon>Dothideomycetes</taxon>
        <taxon>Pleosporomycetidae</taxon>
        <taxon>Pleosporales</taxon>
        <taxon>Massarineae</taxon>
        <taxon>Didymosphaeriaceae</taxon>
        <taxon>Karstenula</taxon>
    </lineage>
</organism>
<feature type="compositionally biased region" description="Basic and acidic residues" evidence="1">
    <location>
        <begin position="119"/>
        <end position="131"/>
    </location>
</feature>
<keyword evidence="3" id="KW-1185">Reference proteome</keyword>
<gene>
    <name evidence="2" type="ORF">P171DRAFT_484663</name>
</gene>
<feature type="compositionally biased region" description="Basic and acidic residues" evidence="1">
    <location>
        <begin position="168"/>
        <end position="184"/>
    </location>
</feature>
<accession>A0A9P4PL26</accession>
<feature type="region of interest" description="Disordered" evidence="1">
    <location>
        <begin position="82"/>
        <end position="185"/>
    </location>
</feature>
<comment type="caution">
    <text evidence="2">The sequence shown here is derived from an EMBL/GenBank/DDBJ whole genome shotgun (WGS) entry which is preliminary data.</text>
</comment>
<dbReference type="Proteomes" id="UP000799764">
    <property type="component" value="Unassembled WGS sequence"/>
</dbReference>
<evidence type="ECO:0000313" key="3">
    <source>
        <dbReference type="Proteomes" id="UP000799764"/>
    </source>
</evidence>
<dbReference type="OrthoDB" id="3350660at2759"/>
<proteinExistence type="predicted"/>
<sequence>MQRRELVKPREEDPVLKASLPWRRRRCWKQARASTSLLASEVAALRRAGAGSGQGRQCDDVWRSGAGLVAWRVAAGRAVHRTRGHLASRGQGSREAGQQGSRAAGRVGRGGDDEDDDEGATRRDETRRDDSGPWASGRAAAGRHRTGWALGAGGAGWATVEGQMQASKQERDHRRTVETGDWRPETGGWRLEAAVGVARLEAGVGVAGSRSLDSGRRQRGPPGGGDANSNLRASCQGE</sequence>
<name>A0A9P4PL26_9PLEO</name>
<evidence type="ECO:0000313" key="2">
    <source>
        <dbReference type="EMBL" id="KAF2446010.1"/>
    </source>
</evidence>